<keyword evidence="1" id="KW-0812">Transmembrane</keyword>
<accession>A0AAD0XIY1</accession>
<keyword evidence="1" id="KW-0472">Membrane</keyword>
<proteinExistence type="predicted"/>
<feature type="transmembrane region" description="Helical" evidence="1">
    <location>
        <begin position="36"/>
        <end position="54"/>
    </location>
</feature>
<evidence type="ECO:0000313" key="2">
    <source>
        <dbReference type="EMBL" id="AYR27097.1"/>
    </source>
</evidence>
<evidence type="ECO:0000256" key="1">
    <source>
        <dbReference type="SAM" id="Phobius"/>
    </source>
</evidence>
<sequence length="107" mass="12172">MLVNAFFITVLCILFLFVGNQSLEQGIKFVSSMGGIWSFLLAIVLTTGSCVAMTRKWIPFAKLAEKIFRALEFPSPSDINLWESTTRLTAPDEDYEDEEDNGLYFKY</sequence>
<protein>
    <submittedName>
        <fullName evidence="2">Uncharacterized protein</fullName>
    </submittedName>
</protein>
<gene>
    <name evidence="2" type="ORF">RC54_24145</name>
</gene>
<dbReference type="EMBL" id="CP024996">
    <property type="protein sequence ID" value="AYR27097.1"/>
    <property type="molecule type" value="Genomic_DNA"/>
</dbReference>
<evidence type="ECO:0000313" key="3">
    <source>
        <dbReference type="Proteomes" id="UP000269199"/>
    </source>
</evidence>
<name>A0AAD0XIY1_9BURK</name>
<dbReference type="Proteomes" id="UP000269199">
    <property type="component" value="Chromosome"/>
</dbReference>
<keyword evidence="1" id="KW-1133">Transmembrane helix</keyword>
<organism evidence="2 3">
    <name type="scientific">Herbaspirillum rubrisubalbicans</name>
    <dbReference type="NCBI Taxonomy" id="80842"/>
    <lineage>
        <taxon>Bacteria</taxon>
        <taxon>Pseudomonadati</taxon>
        <taxon>Pseudomonadota</taxon>
        <taxon>Betaproteobacteria</taxon>
        <taxon>Burkholderiales</taxon>
        <taxon>Oxalobacteraceae</taxon>
        <taxon>Herbaspirillum</taxon>
    </lineage>
</organism>
<reference evidence="2 3" key="1">
    <citation type="submission" date="2017-11" db="EMBL/GenBank/DDBJ databases">
        <title>Complete genome sequence of Herbaspirillum rubrisubalbicans DSM 11543.</title>
        <authorList>
            <person name="Chen M."/>
            <person name="An Q."/>
        </authorList>
    </citation>
    <scope>NUCLEOTIDE SEQUENCE [LARGE SCALE GENOMIC DNA]</scope>
    <source>
        <strain evidence="2 3">DSM 11543</strain>
    </source>
</reference>
<dbReference type="AlphaFoldDB" id="A0AAD0XIY1"/>